<gene>
    <name evidence="2" type="ORF">O6P43_034327</name>
</gene>
<dbReference type="Proteomes" id="UP001163823">
    <property type="component" value="Chromosome 14"/>
</dbReference>
<evidence type="ECO:0000313" key="3">
    <source>
        <dbReference type="Proteomes" id="UP001163823"/>
    </source>
</evidence>
<feature type="compositionally biased region" description="Basic and acidic residues" evidence="1">
    <location>
        <begin position="47"/>
        <end position="64"/>
    </location>
</feature>
<comment type="caution">
    <text evidence="2">The sequence shown here is derived from an EMBL/GenBank/DDBJ whole genome shotgun (WGS) entry which is preliminary data.</text>
</comment>
<dbReference type="KEGG" id="qsa:O6P43_034327"/>
<dbReference type="AlphaFoldDB" id="A0AAD7P7E1"/>
<feature type="compositionally biased region" description="Polar residues" evidence="1">
    <location>
        <begin position="81"/>
        <end position="91"/>
    </location>
</feature>
<sequence>MLQRIVSSYEKALMILRWNGSIGQSQAAGESAGLLPESPLSVGGSPLHDDFDRGLKDHQDLKDGSKKRKMMPKWTDHVKVSSETGWPGRTS</sequence>
<reference evidence="2" key="1">
    <citation type="journal article" date="2023" name="Science">
        <title>Elucidation of the pathway for biosynthesis of saponin adjuvants from the soapbark tree.</title>
        <authorList>
            <person name="Reed J."/>
            <person name="Orme A."/>
            <person name="El-Demerdash A."/>
            <person name="Owen C."/>
            <person name="Martin L.B.B."/>
            <person name="Misra R.C."/>
            <person name="Kikuchi S."/>
            <person name="Rejzek M."/>
            <person name="Martin A.C."/>
            <person name="Harkess A."/>
            <person name="Leebens-Mack J."/>
            <person name="Louveau T."/>
            <person name="Stephenson M.J."/>
            <person name="Osbourn A."/>
        </authorList>
    </citation>
    <scope>NUCLEOTIDE SEQUENCE</scope>
    <source>
        <strain evidence="2">S10</strain>
    </source>
</reference>
<feature type="region of interest" description="Disordered" evidence="1">
    <location>
        <begin position="26"/>
        <end position="91"/>
    </location>
</feature>
<evidence type="ECO:0000313" key="2">
    <source>
        <dbReference type="EMBL" id="KAJ7945028.1"/>
    </source>
</evidence>
<keyword evidence="3" id="KW-1185">Reference proteome</keyword>
<protein>
    <submittedName>
        <fullName evidence="2">WRKY transcription factor</fullName>
    </submittedName>
</protein>
<name>A0AAD7P7E1_QUISA</name>
<organism evidence="2 3">
    <name type="scientific">Quillaja saponaria</name>
    <name type="common">Soap bark tree</name>
    <dbReference type="NCBI Taxonomy" id="32244"/>
    <lineage>
        <taxon>Eukaryota</taxon>
        <taxon>Viridiplantae</taxon>
        <taxon>Streptophyta</taxon>
        <taxon>Embryophyta</taxon>
        <taxon>Tracheophyta</taxon>
        <taxon>Spermatophyta</taxon>
        <taxon>Magnoliopsida</taxon>
        <taxon>eudicotyledons</taxon>
        <taxon>Gunneridae</taxon>
        <taxon>Pentapetalae</taxon>
        <taxon>rosids</taxon>
        <taxon>fabids</taxon>
        <taxon>Fabales</taxon>
        <taxon>Quillajaceae</taxon>
        <taxon>Quillaja</taxon>
    </lineage>
</organism>
<proteinExistence type="predicted"/>
<dbReference type="EMBL" id="JARAOO010000014">
    <property type="protein sequence ID" value="KAJ7945028.1"/>
    <property type="molecule type" value="Genomic_DNA"/>
</dbReference>
<evidence type="ECO:0000256" key="1">
    <source>
        <dbReference type="SAM" id="MobiDB-lite"/>
    </source>
</evidence>
<accession>A0AAD7P7E1</accession>